<reference evidence="3 4" key="1">
    <citation type="submission" date="2021-04" db="EMBL/GenBank/DDBJ databases">
        <authorList>
            <person name="Bliznina A."/>
        </authorList>
    </citation>
    <scope>NUCLEOTIDE SEQUENCE [LARGE SCALE GENOMIC DNA]</scope>
</reference>
<accession>A0ABN7SXI0</accession>
<evidence type="ECO:0000313" key="4">
    <source>
        <dbReference type="Proteomes" id="UP001158576"/>
    </source>
</evidence>
<dbReference type="InterPro" id="IPR012337">
    <property type="entry name" value="RNaseH-like_sf"/>
</dbReference>
<dbReference type="PANTHER" id="PTHR46585">
    <property type="entry name" value="INTEGRASE CORE DOMAIN CONTAINING PROTEIN"/>
    <property type="match status" value="1"/>
</dbReference>
<feature type="compositionally biased region" description="Basic and acidic residues" evidence="1">
    <location>
        <begin position="182"/>
        <end position="203"/>
    </location>
</feature>
<dbReference type="Proteomes" id="UP001158576">
    <property type="component" value="Chromosome 1"/>
</dbReference>
<dbReference type="SUPFAM" id="SSF53098">
    <property type="entry name" value="Ribonuclease H-like"/>
    <property type="match status" value="1"/>
</dbReference>
<proteinExistence type="predicted"/>
<evidence type="ECO:0000259" key="2">
    <source>
        <dbReference type="PROSITE" id="PS50994"/>
    </source>
</evidence>
<keyword evidence="4" id="KW-1185">Reference proteome</keyword>
<dbReference type="PROSITE" id="PS50994">
    <property type="entry name" value="INTEGRASE"/>
    <property type="match status" value="1"/>
</dbReference>
<evidence type="ECO:0000256" key="1">
    <source>
        <dbReference type="SAM" id="MobiDB-lite"/>
    </source>
</evidence>
<dbReference type="PANTHER" id="PTHR46585:SF1">
    <property type="entry name" value="CHROMO DOMAIN-CONTAINING PROTEIN"/>
    <property type="match status" value="1"/>
</dbReference>
<organism evidence="3 4">
    <name type="scientific">Oikopleura dioica</name>
    <name type="common">Tunicate</name>
    <dbReference type="NCBI Taxonomy" id="34765"/>
    <lineage>
        <taxon>Eukaryota</taxon>
        <taxon>Metazoa</taxon>
        <taxon>Chordata</taxon>
        <taxon>Tunicata</taxon>
        <taxon>Appendicularia</taxon>
        <taxon>Copelata</taxon>
        <taxon>Oikopleuridae</taxon>
        <taxon>Oikopleura</taxon>
    </lineage>
</organism>
<dbReference type="InterPro" id="IPR036397">
    <property type="entry name" value="RNaseH_sf"/>
</dbReference>
<feature type="compositionally biased region" description="Polar residues" evidence="1">
    <location>
        <begin position="170"/>
        <end position="181"/>
    </location>
</feature>
<name>A0ABN7SXI0_OIKDI</name>
<feature type="compositionally biased region" description="Polar residues" evidence="1">
    <location>
        <begin position="126"/>
        <end position="157"/>
    </location>
</feature>
<gene>
    <name evidence="3" type="ORF">OKIOD_LOCUS11526</name>
</gene>
<feature type="region of interest" description="Disordered" evidence="1">
    <location>
        <begin position="115"/>
        <end position="212"/>
    </location>
</feature>
<protein>
    <submittedName>
        <fullName evidence="3">Oidioi.mRNA.OKI2018_I69.chr1.g2761.t1.cds</fullName>
    </submittedName>
</protein>
<feature type="domain" description="Integrase catalytic" evidence="2">
    <location>
        <begin position="251"/>
        <end position="418"/>
    </location>
</feature>
<feature type="compositionally biased region" description="Basic and acidic residues" evidence="1">
    <location>
        <begin position="115"/>
        <end position="124"/>
    </location>
</feature>
<dbReference type="InterPro" id="IPR001584">
    <property type="entry name" value="Integrase_cat-core"/>
</dbReference>
<sequence>MLIPMNQASTAVIPTENRNVAKSLDEWQSAMSSQLNQIGIGNSKATNQQNIQASILSPALVSEQGGLIYMTNLIGARSSEDGQIELPSVFLNPMQKNIPLRKSDSLIDESSRFQEITLPEKETQEESPSTNPTMLTRTITNGKSTPTSTDKNMSTMPANVELEPPESFVESEQPTMNNNDHQQPEQRSEEKSSTLSPEQKEKMPNNPYPTSKIFGNDLTVEGPSQYSALDMKKFKRYNNMINVHQPFISKFSRNPVIATGLYTTLFADICVAYINDAWENNLYRYILVVVDGLSRQLFVRPLYQKTAAETSENLEDIFMHMDMPGQTFLVTDRGKEFESSIWPMLDRWGVMPVQVDGPHKASLAERVIRTLEERLEKYFFKKGRRQWYKILQDIANAYNNTVHNAIGMKPADVTRDNARQLFDFMEQKRNQIARERKTKFDVGDIVRIPFNRDKQTTFVKGARANWESDFYQIDEILFGTHVPTFFIVKLKTGKRVARRFYEKELNLVIKLSEFIDA</sequence>
<dbReference type="Gene3D" id="3.30.420.10">
    <property type="entry name" value="Ribonuclease H-like superfamily/Ribonuclease H"/>
    <property type="match status" value="1"/>
</dbReference>
<evidence type="ECO:0000313" key="3">
    <source>
        <dbReference type="EMBL" id="CAG5106261.1"/>
    </source>
</evidence>
<dbReference type="EMBL" id="OU015566">
    <property type="protein sequence ID" value="CAG5106261.1"/>
    <property type="molecule type" value="Genomic_DNA"/>
</dbReference>